<feature type="compositionally biased region" description="Pro residues" evidence="1">
    <location>
        <begin position="59"/>
        <end position="70"/>
    </location>
</feature>
<feature type="region of interest" description="Disordered" evidence="1">
    <location>
        <begin position="33"/>
        <end position="75"/>
    </location>
</feature>
<evidence type="ECO:0000313" key="3">
    <source>
        <dbReference type="Proteomes" id="UP001501005"/>
    </source>
</evidence>
<sequence length="194" mass="19653">MPARIPSWAWVSGLTAGAVAVVAVLAVQAAQGPRPTAPAGHSRPAPAPSASASALPSPSATPEPPAPPAVPADSGTGRRIVYALGQKRVWLVDESDKPIRTFPVWPGTVAPDPDSYAISQRVPATTGSDGVEIENILYFAGKSGVFIAFSNAVDGSSPPPAASGVKTGGIRVSKDDGAALWTFGEKGTRVVVVP</sequence>
<proteinExistence type="predicted"/>
<dbReference type="RefSeq" id="WP_344053531.1">
    <property type="nucleotide sequence ID" value="NZ_BAAAHG010000056.1"/>
</dbReference>
<dbReference type="Proteomes" id="UP001501005">
    <property type="component" value="Unassembled WGS sequence"/>
</dbReference>
<comment type="caution">
    <text evidence="2">The sequence shown here is derived from an EMBL/GenBank/DDBJ whole genome shotgun (WGS) entry which is preliminary data.</text>
</comment>
<evidence type="ECO:0008006" key="4">
    <source>
        <dbReference type="Google" id="ProtNLM"/>
    </source>
</evidence>
<dbReference type="EMBL" id="BAAAHG010000056">
    <property type="protein sequence ID" value="GAA0927442.1"/>
    <property type="molecule type" value="Genomic_DNA"/>
</dbReference>
<protein>
    <recommendedName>
        <fullName evidence="4">L,D-transpeptidase</fullName>
    </recommendedName>
</protein>
<name>A0ABN1PGF7_9ACTN</name>
<keyword evidence="3" id="KW-1185">Reference proteome</keyword>
<reference evidence="2 3" key="1">
    <citation type="journal article" date="2019" name="Int. J. Syst. Evol. Microbiol.">
        <title>The Global Catalogue of Microorganisms (GCM) 10K type strain sequencing project: providing services to taxonomists for standard genome sequencing and annotation.</title>
        <authorList>
            <consortium name="The Broad Institute Genomics Platform"/>
            <consortium name="The Broad Institute Genome Sequencing Center for Infectious Disease"/>
            <person name="Wu L."/>
            <person name="Ma J."/>
        </authorList>
    </citation>
    <scope>NUCLEOTIDE SEQUENCE [LARGE SCALE GENOMIC DNA]</scope>
    <source>
        <strain evidence="2 3">JCM 10673</strain>
    </source>
</reference>
<evidence type="ECO:0000256" key="1">
    <source>
        <dbReference type="SAM" id="MobiDB-lite"/>
    </source>
</evidence>
<organism evidence="2 3">
    <name type="scientific">Streptomyces thermoalcalitolerans</name>
    <dbReference type="NCBI Taxonomy" id="65605"/>
    <lineage>
        <taxon>Bacteria</taxon>
        <taxon>Bacillati</taxon>
        <taxon>Actinomycetota</taxon>
        <taxon>Actinomycetes</taxon>
        <taxon>Kitasatosporales</taxon>
        <taxon>Streptomycetaceae</taxon>
        <taxon>Streptomyces</taxon>
    </lineage>
</organism>
<evidence type="ECO:0000313" key="2">
    <source>
        <dbReference type="EMBL" id="GAA0927442.1"/>
    </source>
</evidence>
<gene>
    <name evidence="2" type="ORF">GCM10009549_49580</name>
</gene>
<feature type="compositionally biased region" description="Low complexity" evidence="1">
    <location>
        <begin position="33"/>
        <end position="58"/>
    </location>
</feature>
<accession>A0ABN1PGF7</accession>